<evidence type="ECO:0000313" key="1">
    <source>
        <dbReference type="EMBL" id="KRZ47207.1"/>
    </source>
</evidence>
<proteinExistence type="predicted"/>
<reference evidence="1 2" key="1">
    <citation type="submission" date="2015-05" db="EMBL/GenBank/DDBJ databases">
        <title>Evolution of Trichinella species and genotypes.</title>
        <authorList>
            <person name="Korhonen P.K."/>
            <person name="Edoardo P."/>
            <person name="Giuseppe L.R."/>
            <person name="Gasser R.B."/>
        </authorList>
    </citation>
    <scope>NUCLEOTIDE SEQUENCE [LARGE SCALE GENOMIC DNA]</scope>
    <source>
        <strain evidence="1">ISS10</strain>
    </source>
</reference>
<keyword evidence="2" id="KW-1185">Reference proteome</keyword>
<protein>
    <submittedName>
        <fullName evidence="1">Uncharacterized protein</fullName>
    </submittedName>
</protein>
<organism evidence="1 2">
    <name type="scientific">Trichinella nativa</name>
    <dbReference type="NCBI Taxonomy" id="6335"/>
    <lineage>
        <taxon>Eukaryota</taxon>
        <taxon>Metazoa</taxon>
        <taxon>Ecdysozoa</taxon>
        <taxon>Nematoda</taxon>
        <taxon>Enoplea</taxon>
        <taxon>Dorylaimia</taxon>
        <taxon>Trichinellida</taxon>
        <taxon>Trichinellidae</taxon>
        <taxon>Trichinella</taxon>
    </lineage>
</organism>
<dbReference type="EMBL" id="JYDW01001172">
    <property type="protein sequence ID" value="KRZ47207.1"/>
    <property type="molecule type" value="Genomic_DNA"/>
</dbReference>
<dbReference type="AlphaFoldDB" id="A0A0V1KJ22"/>
<comment type="caution">
    <text evidence="1">The sequence shown here is derived from an EMBL/GenBank/DDBJ whole genome shotgun (WGS) entry which is preliminary data.</text>
</comment>
<name>A0A0V1KJ22_9BILA</name>
<accession>A0A0V1KJ22</accession>
<sequence length="46" mass="5773">MARKLTNEENEKLTWIWIVMRNSEKREICEIKEDLDFVEKYEKRVK</sequence>
<gene>
    <name evidence="1" type="ORF">T02_9981</name>
</gene>
<dbReference type="Proteomes" id="UP000054721">
    <property type="component" value="Unassembled WGS sequence"/>
</dbReference>
<evidence type="ECO:0000313" key="2">
    <source>
        <dbReference type="Proteomes" id="UP000054721"/>
    </source>
</evidence>